<dbReference type="InterPro" id="IPR035940">
    <property type="entry name" value="CAP_sf"/>
</dbReference>
<feature type="chain" id="PRO_5036164643" description="SCP domain-containing protein" evidence="1">
    <location>
        <begin position="27"/>
        <end position="271"/>
    </location>
</feature>
<dbReference type="Proteomes" id="UP000476176">
    <property type="component" value="Unassembled WGS sequence"/>
</dbReference>
<dbReference type="Pfam" id="PF00188">
    <property type="entry name" value="CAP"/>
    <property type="match status" value="1"/>
</dbReference>
<dbReference type="PANTHER" id="PTHR31157">
    <property type="entry name" value="SCP DOMAIN-CONTAINING PROTEIN"/>
    <property type="match status" value="1"/>
</dbReference>
<keyword evidence="1" id="KW-0732">Signal</keyword>
<sequence>MPRLSIATTIAMSAIVAVSVVPTAAGFQLGSGDRVMWENNCGFNGNDYRWMSGIPDVCGDVCASDSTCTHWMWTNYNGGVCWFKTGTGSAKISNTGTNCGYVVSRTEARGQAPAPATATSTSTLSAVSGLSSSEMGQMLSRINAYRAQYGLKALTIDSRLVTAASLHSRDQANRCTMSHTGSNGSGVGYRINAQGYDFEVAKENVAAGQNSVDDVMTAWWNSPGHRANLLSSDVSYVGFGKMVNNGCSNGRFYFGSYTELIWSMIGLLSRR</sequence>
<dbReference type="InterPro" id="IPR003609">
    <property type="entry name" value="Pan_app"/>
</dbReference>
<reference evidence="6 7" key="1">
    <citation type="submission" date="2018-09" db="EMBL/GenBank/DDBJ databases">
        <title>Genomic investigation of the strawberry pathogen Phytophthora fragariae indicates pathogenicity is determined by transcriptional variation in three key races.</title>
        <authorList>
            <person name="Adams T.M."/>
            <person name="Armitage A.D."/>
            <person name="Sobczyk M.K."/>
            <person name="Bates H.J."/>
            <person name="Dunwell J.M."/>
            <person name="Nellist C.F."/>
            <person name="Harrison R.J."/>
        </authorList>
    </citation>
    <scope>NUCLEOTIDE SEQUENCE [LARGE SCALE GENOMIC DNA]</scope>
    <source>
        <strain evidence="5 7">BC-23</strain>
        <strain evidence="4 6">SCRP245</strain>
    </source>
</reference>
<feature type="signal peptide" evidence="1">
    <location>
        <begin position="1"/>
        <end position="26"/>
    </location>
</feature>
<proteinExistence type="predicted"/>
<dbReference type="SUPFAM" id="SSF55797">
    <property type="entry name" value="PR-1-like"/>
    <property type="match status" value="1"/>
</dbReference>
<protein>
    <recommendedName>
        <fullName evidence="8">SCP domain-containing protein</fullName>
    </recommendedName>
</protein>
<evidence type="ECO:0000256" key="1">
    <source>
        <dbReference type="SAM" id="SignalP"/>
    </source>
</evidence>
<dbReference type="Proteomes" id="UP000460718">
    <property type="component" value="Unassembled WGS sequence"/>
</dbReference>
<feature type="domain" description="Apple" evidence="3">
    <location>
        <begin position="43"/>
        <end position="84"/>
    </location>
</feature>
<dbReference type="AlphaFoldDB" id="A0A6A3JYJ4"/>
<dbReference type="Gene3D" id="3.40.33.10">
    <property type="entry name" value="CAP"/>
    <property type="match status" value="1"/>
</dbReference>
<evidence type="ECO:0000313" key="6">
    <source>
        <dbReference type="Proteomes" id="UP000460718"/>
    </source>
</evidence>
<feature type="domain" description="SCP" evidence="2">
    <location>
        <begin position="139"/>
        <end position="252"/>
    </location>
</feature>
<evidence type="ECO:0000313" key="7">
    <source>
        <dbReference type="Proteomes" id="UP000476176"/>
    </source>
</evidence>
<dbReference type="InterPro" id="IPR014044">
    <property type="entry name" value="CAP_dom"/>
</dbReference>
<dbReference type="PANTHER" id="PTHR31157:SF1">
    <property type="entry name" value="SCP DOMAIN-CONTAINING PROTEIN"/>
    <property type="match status" value="1"/>
</dbReference>
<organism evidence="4 6">
    <name type="scientific">Phytophthora fragariae</name>
    <dbReference type="NCBI Taxonomy" id="53985"/>
    <lineage>
        <taxon>Eukaryota</taxon>
        <taxon>Sar</taxon>
        <taxon>Stramenopiles</taxon>
        <taxon>Oomycota</taxon>
        <taxon>Peronosporomycetes</taxon>
        <taxon>Peronosporales</taxon>
        <taxon>Peronosporaceae</taxon>
        <taxon>Phytophthora</taxon>
    </lineage>
</organism>
<name>A0A6A3JYJ4_9STRA</name>
<dbReference type="Gene3D" id="3.50.4.10">
    <property type="entry name" value="Hepatocyte Growth Factor"/>
    <property type="match status" value="1"/>
</dbReference>
<evidence type="ECO:0008006" key="8">
    <source>
        <dbReference type="Google" id="ProtNLM"/>
    </source>
</evidence>
<evidence type="ECO:0000313" key="4">
    <source>
        <dbReference type="EMBL" id="KAE8997465.1"/>
    </source>
</evidence>
<dbReference type="EMBL" id="QXGC01001044">
    <property type="protein sequence ID" value="KAE9212891.1"/>
    <property type="molecule type" value="Genomic_DNA"/>
</dbReference>
<comment type="caution">
    <text evidence="4">The sequence shown here is derived from an EMBL/GenBank/DDBJ whole genome shotgun (WGS) entry which is preliminary data.</text>
</comment>
<dbReference type="EMBL" id="QXFW01001053">
    <property type="protein sequence ID" value="KAE8997465.1"/>
    <property type="molecule type" value="Genomic_DNA"/>
</dbReference>
<gene>
    <name evidence="5" type="ORF">PF004_g15504</name>
    <name evidence="4" type="ORF">PF011_g15472</name>
</gene>
<evidence type="ECO:0000259" key="2">
    <source>
        <dbReference type="Pfam" id="PF00188"/>
    </source>
</evidence>
<dbReference type="CDD" id="cd05379">
    <property type="entry name" value="CAP_bacterial"/>
    <property type="match status" value="1"/>
</dbReference>
<accession>A0A6A3JYJ4</accession>
<dbReference type="Pfam" id="PF14295">
    <property type="entry name" value="PAN_4"/>
    <property type="match status" value="1"/>
</dbReference>
<evidence type="ECO:0000313" key="5">
    <source>
        <dbReference type="EMBL" id="KAE9212891.1"/>
    </source>
</evidence>
<evidence type="ECO:0000259" key="3">
    <source>
        <dbReference type="Pfam" id="PF14295"/>
    </source>
</evidence>